<keyword evidence="1" id="KW-0472">Membrane</keyword>
<evidence type="ECO:0000313" key="3">
    <source>
        <dbReference type="Proteomes" id="UP000677126"/>
    </source>
</evidence>
<dbReference type="RefSeq" id="WP_144400890.1">
    <property type="nucleotide sequence ID" value="NZ_CP054856.1"/>
</dbReference>
<protein>
    <submittedName>
        <fullName evidence="2">Uncharacterized protein</fullName>
    </submittedName>
</protein>
<organism evidence="2 3">
    <name type="scientific">Novosphingobium decolorationis</name>
    <dbReference type="NCBI Taxonomy" id="2698673"/>
    <lineage>
        <taxon>Bacteria</taxon>
        <taxon>Pseudomonadati</taxon>
        <taxon>Pseudomonadota</taxon>
        <taxon>Alphaproteobacteria</taxon>
        <taxon>Sphingomonadales</taxon>
        <taxon>Sphingomonadaceae</taxon>
        <taxon>Novosphingobium</taxon>
    </lineage>
</organism>
<evidence type="ECO:0000256" key="1">
    <source>
        <dbReference type="SAM" id="Phobius"/>
    </source>
</evidence>
<dbReference type="Proteomes" id="UP000677126">
    <property type="component" value="Chromosome"/>
</dbReference>
<reference evidence="2 3" key="1">
    <citation type="journal article" date="2021" name="Int. J. Syst. Evol. Microbiol.">
        <title>Novosphingobium decolorationis sp. nov., an aniline blue-decolourizing bacterium isolated from East Pacific sediment.</title>
        <authorList>
            <person name="Chen X."/>
            <person name="Dong B."/>
            <person name="Chen T."/>
            <person name="Ren N."/>
            <person name="Wang J."/>
            <person name="Xu Y."/>
            <person name="Yang J."/>
            <person name="Zhu S."/>
            <person name="Chen J."/>
        </authorList>
    </citation>
    <scope>NUCLEOTIDE SEQUENCE [LARGE SCALE GENOMIC DNA]</scope>
    <source>
        <strain evidence="2 3">502str22</strain>
    </source>
</reference>
<dbReference type="EMBL" id="CP054856">
    <property type="protein sequence ID" value="QVM85273.1"/>
    <property type="molecule type" value="Genomic_DNA"/>
</dbReference>
<evidence type="ECO:0000313" key="2">
    <source>
        <dbReference type="EMBL" id="QVM85273.1"/>
    </source>
</evidence>
<gene>
    <name evidence="2" type="ORF">HT578_17655</name>
</gene>
<keyword evidence="1" id="KW-0812">Transmembrane</keyword>
<name>A0ABX8E915_9SPHN</name>
<feature type="transmembrane region" description="Helical" evidence="1">
    <location>
        <begin position="29"/>
        <end position="46"/>
    </location>
</feature>
<keyword evidence="1" id="KW-1133">Transmembrane helix</keyword>
<accession>A0ABX8E915</accession>
<sequence length="84" mass="8821">MAAFAITTFATGPLPFVLGVYQASFGSFVSYVFLASGLLILGDYTTGVTRWNSDTSMVLFLAAARVLTMAIPAAASFLVASLLF</sequence>
<feature type="transmembrane region" description="Helical" evidence="1">
    <location>
        <begin position="58"/>
        <end position="83"/>
    </location>
</feature>
<keyword evidence="3" id="KW-1185">Reference proteome</keyword>
<proteinExistence type="predicted"/>